<reference evidence="3" key="1">
    <citation type="journal article" date="2016" name="Genome Announc.">
        <title>Draft genome sequences of fungus Aspergillus calidoustus.</title>
        <authorList>
            <person name="Horn F."/>
            <person name="Linde J."/>
            <person name="Mattern D.J."/>
            <person name="Walther G."/>
            <person name="Guthke R."/>
            <person name="Scherlach K."/>
            <person name="Martin K."/>
            <person name="Brakhage A.A."/>
            <person name="Petzke L."/>
            <person name="Valiante V."/>
        </authorList>
    </citation>
    <scope>NUCLEOTIDE SEQUENCE [LARGE SCALE GENOMIC DNA]</scope>
    <source>
        <strain evidence="3">SF006504</strain>
    </source>
</reference>
<dbReference type="Proteomes" id="UP000054771">
    <property type="component" value="Unassembled WGS sequence"/>
</dbReference>
<accession>A0A0U5CF27</accession>
<dbReference type="EMBL" id="CDMC01000012">
    <property type="protein sequence ID" value="CEL08762.1"/>
    <property type="molecule type" value="Genomic_DNA"/>
</dbReference>
<dbReference type="STRING" id="454130.A0A0U5CF27"/>
<name>A0A0U5CF27_ASPCI</name>
<sequence>MTTPTSGRLQYIQRPPSSAQRRNPVIAARTTSSSFHLHRTAGHFDNQFRLLREDMLYEMREEFQVACGKREKARAVTMLQKLSLMEVFFATGRRQHPCGMAISCLAGLEALMKLDPDGRKDFLKREKSYLRHQAFGCLLLDQEIVSFATVDRQVDFLLMDPPQIVLRVIGEEAVKKTLLYFKLYDDIHFLFVDAPVFACEPILRCLQEKVELPLAKELLEHLLGTTVALSHINPSSVLEDIHDQETSLQDILGAKKPITLDPSQRESMLCGLTKRVSLIQGPPGMLVKL</sequence>
<feature type="region of interest" description="Disordered" evidence="1">
    <location>
        <begin position="1"/>
        <end position="23"/>
    </location>
</feature>
<organism evidence="2 3">
    <name type="scientific">Aspergillus calidoustus</name>
    <dbReference type="NCBI Taxonomy" id="454130"/>
    <lineage>
        <taxon>Eukaryota</taxon>
        <taxon>Fungi</taxon>
        <taxon>Dikarya</taxon>
        <taxon>Ascomycota</taxon>
        <taxon>Pezizomycotina</taxon>
        <taxon>Eurotiomycetes</taxon>
        <taxon>Eurotiomycetidae</taxon>
        <taxon>Eurotiales</taxon>
        <taxon>Aspergillaceae</taxon>
        <taxon>Aspergillus</taxon>
        <taxon>Aspergillus subgen. Nidulantes</taxon>
    </lineage>
</organism>
<gene>
    <name evidence="2" type="ORF">ASPCAL11907</name>
</gene>
<evidence type="ECO:0000313" key="2">
    <source>
        <dbReference type="EMBL" id="CEL08762.1"/>
    </source>
</evidence>
<protein>
    <submittedName>
        <fullName evidence="2">Uncharacterized protein</fullName>
    </submittedName>
</protein>
<dbReference type="OMA" id="MEVFFAT"/>
<evidence type="ECO:0000256" key="1">
    <source>
        <dbReference type="SAM" id="MobiDB-lite"/>
    </source>
</evidence>
<proteinExistence type="predicted"/>
<keyword evidence="3" id="KW-1185">Reference proteome</keyword>
<dbReference type="AlphaFoldDB" id="A0A0U5CF27"/>
<dbReference type="OrthoDB" id="4273119at2759"/>
<evidence type="ECO:0000313" key="3">
    <source>
        <dbReference type="Proteomes" id="UP000054771"/>
    </source>
</evidence>